<sequence length="469" mass="53289">MENTIVWGFCGSDGREIVNELRASLNVTDWFSDQEGSAEIWSLLQGKIPSAKCNVDAVQSFGDFYQKHFQTYSVMIIRRGLNFSNFHELTNEFALTYYYFYELLRGKNIKLVIFSNIPHEGAEYVLYQLARIFEIKTLMCYQNIFPNQFFLTTSIGDFGCFQTIPPIFENRDIVLESGYTQKVIYMQDVERQQAAQQKGGLALRYFRIVSNVKKNGLLLAKILNLFIKSGQLNAVSFAQKLANRNRQATYKKQNIQYAVDRKVLKQLLSTSKHLVYFPLHLQPELTTSAIGGVFQDQLYALETLRALFGEEWVILVKENPKQNYFQRDELFFERLARIPGVYWVDKLFPSVEIIEKAALTATITGTAGWESIKGGGKCLVFGHAWYATLANCLTYHPKLSQSELADFLAKVTTFAELSHSFDQLARKAGVGVVDKEYNGLVSGYDAKSNALNVASSLMAVINHPATVWL</sequence>
<proteinExistence type="predicted"/>
<organism evidence="1">
    <name type="scientific">mine drainage metagenome</name>
    <dbReference type="NCBI Taxonomy" id="410659"/>
    <lineage>
        <taxon>unclassified sequences</taxon>
        <taxon>metagenomes</taxon>
        <taxon>ecological metagenomes</taxon>
    </lineage>
</organism>
<protein>
    <recommendedName>
        <fullName evidence="2">Capsule polysaccharide biosynthesis protein</fullName>
    </recommendedName>
</protein>
<reference evidence="1" key="1">
    <citation type="submission" date="2016-10" db="EMBL/GenBank/DDBJ databases">
        <title>Sequence of Gallionella enrichment culture.</title>
        <authorList>
            <person name="Poehlein A."/>
            <person name="Muehling M."/>
            <person name="Daniel R."/>
        </authorList>
    </citation>
    <scope>NUCLEOTIDE SEQUENCE</scope>
</reference>
<comment type="caution">
    <text evidence="1">The sequence shown here is derived from an EMBL/GenBank/DDBJ whole genome shotgun (WGS) entry which is preliminary data.</text>
</comment>
<dbReference type="EMBL" id="MLJW01000131">
    <property type="protein sequence ID" value="OIQ97561.1"/>
    <property type="molecule type" value="Genomic_DNA"/>
</dbReference>
<name>A0A1J5RP95_9ZZZZ</name>
<dbReference type="AlphaFoldDB" id="A0A1J5RP95"/>
<gene>
    <name evidence="1" type="ORF">GALL_204450</name>
</gene>
<accession>A0A1J5RP95</accession>
<evidence type="ECO:0008006" key="2">
    <source>
        <dbReference type="Google" id="ProtNLM"/>
    </source>
</evidence>
<evidence type="ECO:0000313" key="1">
    <source>
        <dbReference type="EMBL" id="OIQ97561.1"/>
    </source>
</evidence>